<protein>
    <submittedName>
        <fullName evidence="3">Rrf2 family transcriptional regulator</fullName>
    </submittedName>
</protein>
<feature type="compositionally biased region" description="Basic and acidic residues" evidence="2">
    <location>
        <begin position="147"/>
        <end position="158"/>
    </location>
</feature>
<dbReference type="PANTHER" id="PTHR33221:SF4">
    <property type="entry name" value="HTH-TYPE TRANSCRIPTIONAL REPRESSOR NSRR"/>
    <property type="match status" value="1"/>
</dbReference>
<evidence type="ECO:0000313" key="3">
    <source>
        <dbReference type="EMBL" id="MFC6788814.1"/>
    </source>
</evidence>
<dbReference type="InterPro" id="IPR036390">
    <property type="entry name" value="WH_DNA-bd_sf"/>
</dbReference>
<name>A0ABW2BEP8_9HYPH</name>
<sequence length="168" mass="17816">MRLTRYTDYSLRSLIYVGLQEPAQSSIGEIARAYGISENHLTKVVHQLGRLGLIRTIRGRGGGLRLALPPEQIVIGRVVRQTEDDLALVECFASGACVITAPCRLKQALGEALSAFLAVLDGYTLADLLNDPEAGDIARILGVAKPDPAKADPAKADPAKPGSALAET</sequence>
<dbReference type="PROSITE" id="PS51197">
    <property type="entry name" value="HTH_RRF2_2"/>
    <property type="match status" value="1"/>
</dbReference>
<dbReference type="Gene3D" id="1.10.10.10">
    <property type="entry name" value="Winged helix-like DNA-binding domain superfamily/Winged helix DNA-binding domain"/>
    <property type="match status" value="1"/>
</dbReference>
<evidence type="ECO:0000313" key="4">
    <source>
        <dbReference type="Proteomes" id="UP001596292"/>
    </source>
</evidence>
<keyword evidence="1" id="KW-0238">DNA-binding</keyword>
<dbReference type="InterPro" id="IPR036388">
    <property type="entry name" value="WH-like_DNA-bd_sf"/>
</dbReference>
<dbReference type="Proteomes" id="UP001596292">
    <property type="component" value="Unassembled WGS sequence"/>
</dbReference>
<reference evidence="4" key="1">
    <citation type="journal article" date="2019" name="Int. J. Syst. Evol. Microbiol.">
        <title>The Global Catalogue of Microorganisms (GCM) 10K type strain sequencing project: providing services to taxonomists for standard genome sequencing and annotation.</title>
        <authorList>
            <consortium name="The Broad Institute Genomics Platform"/>
            <consortium name="The Broad Institute Genome Sequencing Center for Infectious Disease"/>
            <person name="Wu L."/>
            <person name="Ma J."/>
        </authorList>
    </citation>
    <scope>NUCLEOTIDE SEQUENCE [LARGE SCALE GENOMIC DNA]</scope>
    <source>
        <strain evidence="4">CCUG 48316</strain>
    </source>
</reference>
<keyword evidence="4" id="KW-1185">Reference proteome</keyword>
<dbReference type="InterPro" id="IPR000944">
    <property type="entry name" value="Tscrpt_reg_Rrf2"/>
</dbReference>
<organism evidence="3 4">
    <name type="scientific">Methylobacterium komagatae</name>
    <dbReference type="NCBI Taxonomy" id="374425"/>
    <lineage>
        <taxon>Bacteria</taxon>
        <taxon>Pseudomonadati</taxon>
        <taxon>Pseudomonadota</taxon>
        <taxon>Alphaproteobacteria</taxon>
        <taxon>Hyphomicrobiales</taxon>
        <taxon>Methylobacteriaceae</taxon>
        <taxon>Methylobacterium</taxon>
    </lineage>
</organism>
<dbReference type="RefSeq" id="WP_378967191.1">
    <property type="nucleotide sequence ID" value="NZ_JBHSWN010000001.1"/>
</dbReference>
<dbReference type="EMBL" id="JBHSWN010000001">
    <property type="protein sequence ID" value="MFC6788814.1"/>
    <property type="molecule type" value="Genomic_DNA"/>
</dbReference>
<evidence type="ECO:0000256" key="2">
    <source>
        <dbReference type="SAM" id="MobiDB-lite"/>
    </source>
</evidence>
<evidence type="ECO:0000256" key="1">
    <source>
        <dbReference type="ARBA" id="ARBA00023125"/>
    </source>
</evidence>
<feature type="region of interest" description="Disordered" evidence="2">
    <location>
        <begin position="147"/>
        <end position="168"/>
    </location>
</feature>
<dbReference type="NCBIfam" id="TIGR00738">
    <property type="entry name" value="rrf2_super"/>
    <property type="match status" value="1"/>
</dbReference>
<dbReference type="SUPFAM" id="SSF46785">
    <property type="entry name" value="Winged helix' DNA-binding domain"/>
    <property type="match status" value="1"/>
</dbReference>
<gene>
    <name evidence="3" type="ORF">ACFQE0_03745</name>
</gene>
<proteinExistence type="predicted"/>
<comment type="caution">
    <text evidence="3">The sequence shown here is derived from an EMBL/GenBank/DDBJ whole genome shotgun (WGS) entry which is preliminary data.</text>
</comment>
<dbReference type="PANTHER" id="PTHR33221">
    <property type="entry name" value="WINGED HELIX-TURN-HELIX TRANSCRIPTIONAL REGULATOR, RRF2 FAMILY"/>
    <property type="match status" value="1"/>
</dbReference>
<dbReference type="Pfam" id="PF02082">
    <property type="entry name" value="Rrf2"/>
    <property type="match status" value="1"/>
</dbReference>
<accession>A0ABW2BEP8</accession>